<proteinExistence type="predicted"/>
<name>A0A5P1F4C0_ASPOF</name>
<evidence type="ECO:0000313" key="1">
    <source>
        <dbReference type="EMBL" id="ONK73226.1"/>
    </source>
</evidence>
<dbReference type="Proteomes" id="UP000243459">
    <property type="component" value="Chromosome 4"/>
</dbReference>
<dbReference type="EMBL" id="CM007384">
    <property type="protein sequence ID" value="ONK73226.1"/>
    <property type="molecule type" value="Genomic_DNA"/>
</dbReference>
<protein>
    <submittedName>
        <fullName evidence="1">Uncharacterized protein</fullName>
    </submittedName>
</protein>
<sequence length="96" mass="10269">MSSEGVGVADRGGANAWGTAVWRTRRPRRQGLAVVDEAEQVGTRELVGGVELAWATWNDGVVGSRARDAEGGSTELGGRCWREELGTVVRIGFRSL</sequence>
<reference evidence="2" key="1">
    <citation type="journal article" date="2017" name="Nat. Commun.">
        <title>The asparagus genome sheds light on the origin and evolution of a young Y chromosome.</title>
        <authorList>
            <person name="Harkess A."/>
            <person name="Zhou J."/>
            <person name="Xu C."/>
            <person name="Bowers J.E."/>
            <person name="Van der Hulst R."/>
            <person name="Ayyampalayam S."/>
            <person name="Mercati F."/>
            <person name="Riccardi P."/>
            <person name="McKain M.R."/>
            <person name="Kakrana A."/>
            <person name="Tang H."/>
            <person name="Ray J."/>
            <person name="Groenendijk J."/>
            <person name="Arikit S."/>
            <person name="Mathioni S.M."/>
            <person name="Nakano M."/>
            <person name="Shan H."/>
            <person name="Telgmann-Rauber A."/>
            <person name="Kanno A."/>
            <person name="Yue Z."/>
            <person name="Chen H."/>
            <person name="Li W."/>
            <person name="Chen Y."/>
            <person name="Xu X."/>
            <person name="Zhang Y."/>
            <person name="Luo S."/>
            <person name="Chen H."/>
            <person name="Gao J."/>
            <person name="Mao Z."/>
            <person name="Pires J.C."/>
            <person name="Luo M."/>
            <person name="Kudrna D."/>
            <person name="Wing R.A."/>
            <person name="Meyers B.C."/>
            <person name="Yi K."/>
            <person name="Kong H."/>
            <person name="Lavrijsen P."/>
            <person name="Sunseri F."/>
            <person name="Falavigna A."/>
            <person name="Ye Y."/>
            <person name="Leebens-Mack J.H."/>
            <person name="Chen G."/>
        </authorList>
    </citation>
    <scope>NUCLEOTIDE SEQUENCE [LARGE SCALE GENOMIC DNA]</scope>
    <source>
        <strain evidence="2">cv. DH0086</strain>
    </source>
</reference>
<dbReference type="Gramene" id="ONK73226">
    <property type="protein sequence ID" value="ONK73226"/>
    <property type="gene ID" value="A4U43_C04F28660"/>
</dbReference>
<evidence type="ECO:0000313" key="2">
    <source>
        <dbReference type="Proteomes" id="UP000243459"/>
    </source>
</evidence>
<dbReference type="AlphaFoldDB" id="A0A5P1F4C0"/>
<keyword evidence="2" id="KW-1185">Reference proteome</keyword>
<organism evidence="1 2">
    <name type="scientific">Asparagus officinalis</name>
    <name type="common">Garden asparagus</name>
    <dbReference type="NCBI Taxonomy" id="4686"/>
    <lineage>
        <taxon>Eukaryota</taxon>
        <taxon>Viridiplantae</taxon>
        <taxon>Streptophyta</taxon>
        <taxon>Embryophyta</taxon>
        <taxon>Tracheophyta</taxon>
        <taxon>Spermatophyta</taxon>
        <taxon>Magnoliopsida</taxon>
        <taxon>Liliopsida</taxon>
        <taxon>Asparagales</taxon>
        <taxon>Asparagaceae</taxon>
        <taxon>Asparagoideae</taxon>
        <taxon>Asparagus</taxon>
    </lineage>
</organism>
<gene>
    <name evidence="1" type="ORF">A4U43_C04F28660</name>
</gene>
<accession>A0A5P1F4C0</accession>